<feature type="transmembrane region" description="Helical" evidence="6">
    <location>
        <begin position="113"/>
        <end position="134"/>
    </location>
</feature>
<dbReference type="RefSeq" id="WP_259054154.1">
    <property type="nucleotide sequence ID" value="NZ_JANUCT010000003.1"/>
</dbReference>
<dbReference type="InterPro" id="IPR004752">
    <property type="entry name" value="AmpG_permease/AT-1"/>
</dbReference>
<sequence length="420" mass="45439">MMERLFADRRQWCNRRLFVTLLLGFSSGLPLALSGGTLQAWFADVDVDIRAIGFVSLMGLPYALKFLWSPLMDRFVPPIAGRRRGWLFICQFLLLATIVMLGSLTPAEHLQPMLWLALLLAFFSASQDIAVDAYRTDLLEVPERGLGAALSVAGYRLALLCAGAGALIMADQIGWQQTYWLLAGLLGLGLLATWLGPTPTFEAAAPRSLRAAVVEPFRDFLNRRAAIVLLVFIVLYKFGDAFAGTLTTAFLIQGLGFSTTDVGVVGKGFGLVATLGGALFGGLLMYRLRLFRALLLFGVLQALTNLSFVGLAELGADTAWTYWAMVGAVGLENLAGGMGTAAFVALLMALCNHHYTATQYALLSALSAVARVIVGPPAGELVHQIGWAPFFLLTFLLALPGLWLLLRLRPVIEQADRDQG</sequence>
<dbReference type="PANTHER" id="PTHR12778:SF10">
    <property type="entry name" value="MAJOR FACILITATOR SUPERFAMILY DOMAIN-CONTAINING PROTEIN 3"/>
    <property type="match status" value="1"/>
</dbReference>
<dbReference type="EMBL" id="JANUCT010000003">
    <property type="protein sequence ID" value="MCS3902606.1"/>
    <property type="molecule type" value="Genomic_DNA"/>
</dbReference>
<proteinExistence type="predicted"/>
<accession>A0AAE3L140</accession>
<keyword evidence="5 6" id="KW-0472">Membrane</keyword>
<protein>
    <submittedName>
        <fullName evidence="7">PAT family beta-lactamase induction signal transducer AmpG</fullName>
    </submittedName>
</protein>
<evidence type="ECO:0000313" key="7">
    <source>
        <dbReference type="EMBL" id="MCS3902606.1"/>
    </source>
</evidence>
<organism evidence="7 8">
    <name type="scientific">Methylohalomonas lacus</name>
    <dbReference type="NCBI Taxonomy" id="398773"/>
    <lineage>
        <taxon>Bacteria</taxon>
        <taxon>Pseudomonadati</taxon>
        <taxon>Pseudomonadota</taxon>
        <taxon>Gammaproteobacteria</taxon>
        <taxon>Methylohalomonadales</taxon>
        <taxon>Methylohalomonadaceae</taxon>
        <taxon>Methylohalomonas</taxon>
    </lineage>
</organism>
<feature type="transmembrane region" description="Helical" evidence="6">
    <location>
        <begin position="50"/>
        <end position="68"/>
    </location>
</feature>
<evidence type="ECO:0000313" key="8">
    <source>
        <dbReference type="Proteomes" id="UP001204445"/>
    </source>
</evidence>
<feature type="transmembrane region" description="Helical" evidence="6">
    <location>
        <begin position="385"/>
        <end position="406"/>
    </location>
</feature>
<dbReference type="Proteomes" id="UP001204445">
    <property type="component" value="Unassembled WGS sequence"/>
</dbReference>
<dbReference type="SUPFAM" id="SSF103473">
    <property type="entry name" value="MFS general substrate transporter"/>
    <property type="match status" value="1"/>
</dbReference>
<name>A0AAE3L140_9GAMM</name>
<evidence type="ECO:0000256" key="6">
    <source>
        <dbReference type="SAM" id="Phobius"/>
    </source>
</evidence>
<comment type="subcellular location">
    <subcellularLocation>
        <location evidence="1">Membrane</location>
        <topology evidence="1">Multi-pass membrane protein</topology>
    </subcellularLocation>
</comment>
<dbReference type="Gene3D" id="1.20.1250.20">
    <property type="entry name" value="MFS general substrate transporter like domains"/>
    <property type="match status" value="1"/>
</dbReference>
<keyword evidence="4 6" id="KW-1133">Transmembrane helix</keyword>
<dbReference type="GO" id="GO:0016020">
    <property type="term" value="C:membrane"/>
    <property type="evidence" value="ECO:0007669"/>
    <property type="project" value="UniProtKB-SubCell"/>
</dbReference>
<reference evidence="7" key="1">
    <citation type="submission" date="2022-08" db="EMBL/GenBank/DDBJ databases">
        <title>Genomic Encyclopedia of Type Strains, Phase III (KMG-III): the genomes of soil and plant-associated and newly described type strains.</title>
        <authorList>
            <person name="Whitman W."/>
        </authorList>
    </citation>
    <scope>NUCLEOTIDE SEQUENCE</scope>
    <source>
        <strain evidence="7">HMT 1</strain>
    </source>
</reference>
<evidence type="ECO:0000256" key="2">
    <source>
        <dbReference type="ARBA" id="ARBA00022448"/>
    </source>
</evidence>
<gene>
    <name evidence="7" type="ORF">J2T55_000610</name>
</gene>
<feature type="transmembrane region" description="Helical" evidence="6">
    <location>
        <begin position="88"/>
        <end position="107"/>
    </location>
</feature>
<comment type="caution">
    <text evidence="7">The sequence shown here is derived from an EMBL/GenBank/DDBJ whole genome shotgun (WGS) entry which is preliminary data.</text>
</comment>
<feature type="transmembrane region" description="Helical" evidence="6">
    <location>
        <begin position="264"/>
        <end position="286"/>
    </location>
</feature>
<dbReference type="InterPro" id="IPR011701">
    <property type="entry name" value="MFS"/>
</dbReference>
<feature type="transmembrane region" description="Helical" evidence="6">
    <location>
        <begin position="226"/>
        <end position="252"/>
    </location>
</feature>
<dbReference type="AlphaFoldDB" id="A0AAE3L140"/>
<feature type="transmembrane region" description="Helical" evidence="6">
    <location>
        <begin position="180"/>
        <end position="205"/>
    </location>
</feature>
<dbReference type="InterPro" id="IPR036259">
    <property type="entry name" value="MFS_trans_sf"/>
</dbReference>
<keyword evidence="2" id="KW-0813">Transport</keyword>
<evidence type="ECO:0000256" key="1">
    <source>
        <dbReference type="ARBA" id="ARBA00004141"/>
    </source>
</evidence>
<evidence type="ECO:0000256" key="4">
    <source>
        <dbReference type="ARBA" id="ARBA00022989"/>
    </source>
</evidence>
<keyword evidence="3 6" id="KW-0812">Transmembrane</keyword>
<feature type="transmembrane region" description="Helical" evidence="6">
    <location>
        <begin position="322"/>
        <end position="348"/>
    </location>
</feature>
<feature type="transmembrane region" description="Helical" evidence="6">
    <location>
        <begin position="360"/>
        <end position="379"/>
    </location>
</feature>
<feature type="transmembrane region" description="Helical" evidence="6">
    <location>
        <begin position="293"/>
        <end position="316"/>
    </location>
</feature>
<dbReference type="GO" id="GO:0022857">
    <property type="term" value="F:transmembrane transporter activity"/>
    <property type="evidence" value="ECO:0007669"/>
    <property type="project" value="InterPro"/>
</dbReference>
<evidence type="ECO:0000256" key="5">
    <source>
        <dbReference type="ARBA" id="ARBA00023136"/>
    </source>
</evidence>
<feature type="transmembrane region" description="Helical" evidence="6">
    <location>
        <begin position="146"/>
        <end position="168"/>
    </location>
</feature>
<evidence type="ECO:0000256" key="3">
    <source>
        <dbReference type="ARBA" id="ARBA00022692"/>
    </source>
</evidence>
<dbReference type="NCBIfam" id="TIGR00901">
    <property type="entry name" value="2A0125"/>
    <property type="match status" value="1"/>
</dbReference>
<dbReference type="PANTHER" id="PTHR12778">
    <property type="entry name" value="SOLUTE CARRIER FAMILY 33 ACETYL-COA TRANSPORTER -RELATED"/>
    <property type="match status" value="1"/>
</dbReference>
<keyword evidence="8" id="KW-1185">Reference proteome</keyword>
<dbReference type="Pfam" id="PF07690">
    <property type="entry name" value="MFS_1"/>
    <property type="match status" value="1"/>
</dbReference>